<name>A0ABU6UXR0_9FABA</name>
<sequence length="241" mass="26525">MAARDIGNGHGRGCGRAVPPPTETTASPSTSATPGSTQVASTPSPYLVVLNPDYHGPLPPPPPPVPPTVPAWTPPLAPPPPVDSTSPAPPSQQNLGSTHEPSENAPPESSHGSQFDPSIQSGGKILIWPDGLKVFAPKNSPCTREISSEKFVWSKSHDNTTKKIFDHRASRRFSGMMEDVRKRREQLTEWCQQELKKALYHFWETDEKYKHIETMNKANRASERCAKYTGDLLCLCKQRQK</sequence>
<feature type="compositionally biased region" description="Polar residues" evidence="1">
    <location>
        <begin position="110"/>
        <end position="121"/>
    </location>
</feature>
<feature type="region of interest" description="Disordered" evidence="1">
    <location>
        <begin position="1"/>
        <end position="122"/>
    </location>
</feature>
<reference evidence="2 3" key="1">
    <citation type="journal article" date="2023" name="Plants (Basel)">
        <title>Bridging the Gap: Combining Genomics and Transcriptomics Approaches to Understand Stylosanthes scabra, an Orphan Legume from the Brazilian Caatinga.</title>
        <authorList>
            <person name="Ferreira-Neto J.R.C."/>
            <person name="da Silva M.D."/>
            <person name="Binneck E."/>
            <person name="de Melo N.F."/>
            <person name="da Silva R.H."/>
            <person name="de Melo A.L.T.M."/>
            <person name="Pandolfi V."/>
            <person name="Bustamante F.O."/>
            <person name="Brasileiro-Vidal A.C."/>
            <person name="Benko-Iseppon A.M."/>
        </authorList>
    </citation>
    <scope>NUCLEOTIDE SEQUENCE [LARGE SCALE GENOMIC DNA]</scope>
    <source>
        <tissue evidence="2">Leaves</tissue>
    </source>
</reference>
<keyword evidence="3" id="KW-1185">Reference proteome</keyword>
<dbReference type="EMBL" id="JASCZI010123516">
    <property type="protein sequence ID" value="MED6165447.1"/>
    <property type="molecule type" value="Genomic_DNA"/>
</dbReference>
<feature type="compositionally biased region" description="Pro residues" evidence="1">
    <location>
        <begin position="57"/>
        <end position="90"/>
    </location>
</feature>
<dbReference type="Proteomes" id="UP001341840">
    <property type="component" value="Unassembled WGS sequence"/>
</dbReference>
<protein>
    <submittedName>
        <fullName evidence="2">Uncharacterized protein</fullName>
    </submittedName>
</protein>
<gene>
    <name evidence="2" type="ORF">PIB30_099626</name>
</gene>
<dbReference type="SUPFAM" id="SSF101447">
    <property type="entry name" value="Formin homology 2 domain (FH2 domain)"/>
    <property type="match status" value="1"/>
</dbReference>
<proteinExistence type="predicted"/>
<evidence type="ECO:0000313" key="2">
    <source>
        <dbReference type="EMBL" id="MED6165447.1"/>
    </source>
</evidence>
<accession>A0ABU6UXR0</accession>
<evidence type="ECO:0000313" key="3">
    <source>
        <dbReference type="Proteomes" id="UP001341840"/>
    </source>
</evidence>
<comment type="caution">
    <text evidence="2">The sequence shown here is derived from an EMBL/GenBank/DDBJ whole genome shotgun (WGS) entry which is preliminary data.</text>
</comment>
<feature type="compositionally biased region" description="Low complexity" evidence="1">
    <location>
        <begin position="23"/>
        <end position="37"/>
    </location>
</feature>
<organism evidence="2 3">
    <name type="scientific">Stylosanthes scabra</name>
    <dbReference type="NCBI Taxonomy" id="79078"/>
    <lineage>
        <taxon>Eukaryota</taxon>
        <taxon>Viridiplantae</taxon>
        <taxon>Streptophyta</taxon>
        <taxon>Embryophyta</taxon>
        <taxon>Tracheophyta</taxon>
        <taxon>Spermatophyta</taxon>
        <taxon>Magnoliopsida</taxon>
        <taxon>eudicotyledons</taxon>
        <taxon>Gunneridae</taxon>
        <taxon>Pentapetalae</taxon>
        <taxon>rosids</taxon>
        <taxon>fabids</taxon>
        <taxon>Fabales</taxon>
        <taxon>Fabaceae</taxon>
        <taxon>Papilionoideae</taxon>
        <taxon>50 kb inversion clade</taxon>
        <taxon>dalbergioids sensu lato</taxon>
        <taxon>Dalbergieae</taxon>
        <taxon>Pterocarpus clade</taxon>
        <taxon>Stylosanthes</taxon>
    </lineage>
</organism>
<evidence type="ECO:0000256" key="1">
    <source>
        <dbReference type="SAM" id="MobiDB-lite"/>
    </source>
</evidence>